<protein>
    <submittedName>
        <fullName evidence="2">Cobalamin biosynthesis protein CobW</fullName>
    </submittedName>
</protein>
<reference evidence="2 3" key="1">
    <citation type="submission" date="2018-11" db="EMBL/GenBank/DDBJ databases">
        <title>Vibrio LJC006 sp. nov., isolated from seawater during the bloom of the enteromorpha.</title>
        <authorList>
            <person name="Liang J."/>
        </authorList>
    </citation>
    <scope>NUCLEOTIDE SEQUENCE [LARGE SCALE GENOMIC DNA]</scope>
    <source>
        <strain evidence="2 3">LJC006</strain>
    </source>
</reference>
<name>A0A3N9TET2_9VIBR</name>
<organism evidence="2 3">
    <name type="scientific">Vibrio viridaestus</name>
    <dbReference type="NCBI Taxonomy" id="2487322"/>
    <lineage>
        <taxon>Bacteria</taxon>
        <taxon>Pseudomonadati</taxon>
        <taxon>Pseudomonadota</taxon>
        <taxon>Gammaproteobacteria</taxon>
        <taxon>Vibrionales</taxon>
        <taxon>Vibrionaceae</taxon>
        <taxon>Vibrio</taxon>
    </lineage>
</organism>
<evidence type="ECO:0000313" key="3">
    <source>
        <dbReference type="Proteomes" id="UP000281112"/>
    </source>
</evidence>
<dbReference type="SMART" id="SM00833">
    <property type="entry name" value="CobW_C"/>
    <property type="match status" value="1"/>
</dbReference>
<evidence type="ECO:0000313" key="2">
    <source>
        <dbReference type="EMBL" id="RQW62748.1"/>
    </source>
</evidence>
<dbReference type="AlphaFoldDB" id="A0A3N9TET2"/>
<dbReference type="Pfam" id="PF07683">
    <property type="entry name" value="CobW_C"/>
    <property type="match status" value="1"/>
</dbReference>
<dbReference type="InterPro" id="IPR011629">
    <property type="entry name" value="CobW-like_C"/>
</dbReference>
<dbReference type="RefSeq" id="WP_124937741.1">
    <property type="nucleotide sequence ID" value="NZ_RJVQ01000005.1"/>
</dbReference>
<sequence>MTADNIKAIAQTSHTINPYIADQSSSWGSLSWDTIKALPEYNFHLVEKVSLELRQREEEESVITTMVLNDDRPFHPQRLWQTYLEHLPNDVYRSKGFFYLPTRDSQALMWNQSGASIGLEIVGH</sequence>
<gene>
    <name evidence="2" type="ORF">EES38_13565</name>
</gene>
<dbReference type="Proteomes" id="UP000281112">
    <property type="component" value="Unassembled WGS sequence"/>
</dbReference>
<dbReference type="OrthoDB" id="9808822at2"/>
<dbReference type="SUPFAM" id="SSF90002">
    <property type="entry name" value="Hypothetical protein YjiA, C-terminal domain"/>
    <property type="match status" value="1"/>
</dbReference>
<keyword evidence="3" id="KW-1185">Reference proteome</keyword>
<feature type="domain" description="CobW C-terminal" evidence="1">
    <location>
        <begin position="63"/>
        <end position="124"/>
    </location>
</feature>
<dbReference type="EMBL" id="RJVQ01000005">
    <property type="protein sequence ID" value="RQW62748.1"/>
    <property type="molecule type" value="Genomic_DNA"/>
</dbReference>
<proteinExistence type="predicted"/>
<comment type="caution">
    <text evidence="2">The sequence shown here is derived from an EMBL/GenBank/DDBJ whole genome shotgun (WGS) entry which is preliminary data.</text>
</comment>
<accession>A0A3N9TET2</accession>
<evidence type="ECO:0000259" key="1">
    <source>
        <dbReference type="SMART" id="SM00833"/>
    </source>
</evidence>